<accession>W4EVW8</accession>
<feature type="chain" id="PRO_5004839775" evidence="1">
    <location>
        <begin position="26"/>
        <end position="134"/>
    </location>
</feature>
<sequence length="134" mass="15762">MLKSVFKGVLLFFTIALSCSIVVNAEKQEQGEKDNGTVVYHIKYDYDAISNFLGMSRDEYEQHWKEGLSIADMGKTQGISRRDIEGYFVSLHYRELQKWRTKGVLLEKHYFDIVYRLADEVEDFIDRNPNRKIN</sequence>
<dbReference type="RefSeq" id="WP_038185853.1">
    <property type="nucleotide sequence ID" value="NZ_ASQA01000029.1"/>
</dbReference>
<dbReference type="AlphaFoldDB" id="W4EVW8"/>
<reference evidence="2 3" key="1">
    <citation type="journal article" date="2014" name="BMC Genomics">
        <title>Genomic comparison of sporeforming bacilli isolated from milk.</title>
        <authorList>
            <person name="Moreno Switt A.I."/>
            <person name="Andrus A.D."/>
            <person name="Ranieri M.L."/>
            <person name="Orsi R.H."/>
            <person name="Ivy R."/>
            <person name="den Bakker H.C."/>
            <person name="Martin N.H."/>
            <person name="Wiedmann M."/>
            <person name="Boor K.J."/>
        </authorList>
    </citation>
    <scope>NUCLEOTIDE SEQUENCE [LARGE SCALE GENOMIC DNA]</scope>
    <source>
        <strain evidence="2 3">FSL R5-213</strain>
    </source>
</reference>
<dbReference type="Proteomes" id="UP000019062">
    <property type="component" value="Unassembled WGS sequence"/>
</dbReference>
<dbReference type="PROSITE" id="PS51257">
    <property type="entry name" value="PROKAR_LIPOPROTEIN"/>
    <property type="match status" value="1"/>
</dbReference>
<comment type="caution">
    <text evidence="2">The sequence shown here is derived from an EMBL/GenBank/DDBJ whole genome shotgun (WGS) entry which is preliminary data.</text>
</comment>
<feature type="signal peptide" evidence="1">
    <location>
        <begin position="1"/>
        <end position="25"/>
    </location>
</feature>
<dbReference type="eggNOG" id="ENOG5034249">
    <property type="taxonomic scope" value="Bacteria"/>
</dbReference>
<gene>
    <name evidence="2" type="ORF">C176_12978</name>
</gene>
<evidence type="ECO:0000313" key="2">
    <source>
        <dbReference type="EMBL" id="ETT83956.1"/>
    </source>
</evidence>
<keyword evidence="1" id="KW-0732">Signal</keyword>
<proteinExistence type="predicted"/>
<name>W4EVW8_9BACL</name>
<dbReference type="EMBL" id="ASQA01000029">
    <property type="protein sequence ID" value="ETT83956.1"/>
    <property type="molecule type" value="Genomic_DNA"/>
</dbReference>
<evidence type="ECO:0000256" key="1">
    <source>
        <dbReference type="SAM" id="SignalP"/>
    </source>
</evidence>
<protein>
    <submittedName>
        <fullName evidence="2">Uncharacterized protein</fullName>
    </submittedName>
</protein>
<organism evidence="2 3">
    <name type="scientific">Viridibacillus arenosi FSL R5-213</name>
    <dbReference type="NCBI Taxonomy" id="1227360"/>
    <lineage>
        <taxon>Bacteria</taxon>
        <taxon>Bacillati</taxon>
        <taxon>Bacillota</taxon>
        <taxon>Bacilli</taxon>
        <taxon>Bacillales</taxon>
        <taxon>Caryophanaceae</taxon>
        <taxon>Viridibacillus</taxon>
    </lineage>
</organism>
<keyword evidence="3" id="KW-1185">Reference proteome</keyword>
<evidence type="ECO:0000313" key="3">
    <source>
        <dbReference type="Proteomes" id="UP000019062"/>
    </source>
</evidence>